<dbReference type="PANTHER" id="PTHR43179:SF12">
    <property type="entry name" value="GALACTOFURANOSYLTRANSFERASE GLFT2"/>
    <property type="match status" value="1"/>
</dbReference>
<organism evidence="4 5">
    <name type="scientific">Mucilaginibacter litoreus</name>
    <dbReference type="NCBI Taxonomy" id="1048221"/>
    <lineage>
        <taxon>Bacteria</taxon>
        <taxon>Pseudomonadati</taxon>
        <taxon>Bacteroidota</taxon>
        <taxon>Sphingobacteriia</taxon>
        <taxon>Sphingobacteriales</taxon>
        <taxon>Sphingobacteriaceae</taxon>
        <taxon>Mucilaginibacter</taxon>
    </lineage>
</organism>
<evidence type="ECO:0000256" key="3">
    <source>
        <dbReference type="ARBA" id="ARBA00022679"/>
    </source>
</evidence>
<evidence type="ECO:0000313" key="5">
    <source>
        <dbReference type="Proteomes" id="UP001597010"/>
    </source>
</evidence>
<comment type="similarity">
    <text evidence="1">Belongs to the glycosyltransferase 2 family.</text>
</comment>
<proteinExistence type="inferred from homology"/>
<dbReference type="EC" id="2.4.-.-" evidence="4"/>
<sequence>MRNELSLLVGLKNNIEYSKNFYTTTRALYPDAEIVFVSYGSTDGTHEWLDSLNDANVIYYYEPVQKTFSDTYNKCTQLATKSHVVFVHNDMVLSPGFIETLTPQLREDRVISYTVVEPPIFASDERPNKLIKDFGEDLLSLNIQAFYDFAANRNASNDLVEYNSGVSFFLCLPRKVLLETGGLDRLFNPMFCEDDDLVLRLRLKGLKFFISLNTLCYHFVSKTSRFSEEYQFKTKIIEQNSNKNFIRKWGFPVSSPVKKKFNTGFIIKNATIEVVAEVEPYASEVYLDIDPLAYIKHEQPNTGINLKQRLLPFNAVKGNDILISLDAKRFSNKTTNVLRHLVEIIDRHVNRQFNIFEKLIGKNNFRFQADILHIHIINLRSSEHSLINLK</sequence>
<keyword evidence="5" id="KW-1185">Reference proteome</keyword>
<accession>A0ABW3AXQ3</accession>
<dbReference type="PANTHER" id="PTHR43179">
    <property type="entry name" value="RHAMNOSYLTRANSFERASE WBBL"/>
    <property type="match status" value="1"/>
</dbReference>
<reference evidence="5" key="1">
    <citation type="journal article" date="2019" name="Int. J. Syst. Evol. Microbiol.">
        <title>The Global Catalogue of Microorganisms (GCM) 10K type strain sequencing project: providing services to taxonomists for standard genome sequencing and annotation.</title>
        <authorList>
            <consortium name="The Broad Institute Genomics Platform"/>
            <consortium name="The Broad Institute Genome Sequencing Center for Infectious Disease"/>
            <person name="Wu L."/>
            <person name="Ma J."/>
        </authorList>
    </citation>
    <scope>NUCLEOTIDE SEQUENCE [LARGE SCALE GENOMIC DNA]</scope>
    <source>
        <strain evidence="5">CCUG 61484</strain>
    </source>
</reference>
<protein>
    <submittedName>
        <fullName evidence="4">Glycosyltransferase family 2 protein</fullName>
        <ecNumber evidence="4">2.4.-.-</ecNumber>
    </submittedName>
</protein>
<gene>
    <name evidence="4" type="ORF">ACFQZX_19405</name>
</gene>
<dbReference type="SUPFAM" id="SSF53448">
    <property type="entry name" value="Nucleotide-diphospho-sugar transferases"/>
    <property type="match status" value="1"/>
</dbReference>
<evidence type="ECO:0000313" key="4">
    <source>
        <dbReference type="EMBL" id="MFD0795798.1"/>
    </source>
</evidence>
<keyword evidence="2 4" id="KW-0328">Glycosyltransferase</keyword>
<evidence type="ECO:0000256" key="1">
    <source>
        <dbReference type="ARBA" id="ARBA00006739"/>
    </source>
</evidence>
<keyword evidence="3 4" id="KW-0808">Transferase</keyword>
<comment type="caution">
    <text evidence="4">The sequence shown here is derived from an EMBL/GenBank/DDBJ whole genome shotgun (WGS) entry which is preliminary data.</text>
</comment>
<dbReference type="Proteomes" id="UP001597010">
    <property type="component" value="Unassembled WGS sequence"/>
</dbReference>
<dbReference type="Gene3D" id="3.90.550.10">
    <property type="entry name" value="Spore Coat Polysaccharide Biosynthesis Protein SpsA, Chain A"/>
    <property type="match status" value="1"/>
</dbReference>
<evidence type="ECO:0000256" key="2">
    <source>
        <dbReference type="ARBA" id="ARBA00022676"/>
    </source>
</evidence>
<dbReference type="InterPro" id="IPR029044">
    <property type="entry name" value="Nucleotide-diphossugar_trans"/>
</dbReference>
<dbReference type="EMBL" id="JBHTHZ010000014">
    <property type="protein sequence ID" value="MFD0795798.1"/>
    <property type="molecule type" value="Genomic_DNA"/>
</dbReference>
<name>A0ABW3AXQ3_9SPHI</name>
<dbReference type="Pfam" id="PF13641">
    <property type="entry name" value="Glyco_tranf_2_3"/>
    <property type="match status" value="1"/>
</dbReference>
<dbReference type="GO" id="GO:0016757">
    <property type="term" value="F:glycosyltransferase activity"/>
    <property type="evidence" value="ECO:0007669"/>
    <property type="project" value="UniProtKB-KW"/>
</dbReference>
<dbReference type="RefSeq" id="WP_377118547.1">
    <property type="nucleotide sequence ID" value="NZ_JBHTHZ010000014.1"/>
</dbReference>